<keyword evidence="3" id="KW-1185">Reference proteome</keyword>
<dbReference type="Proteomes" id="UP000236178">
    <property type="component" value="Unassembled WGS sequence"/>
</dbReference>
<feature type="region of interest" description="Disordered" evidence="1">
    <location>
        <begin position="1"/>
        <end position="27"/>
    </location>
</feature>
<name>A0A2I0SKU9_9ACTN</name>
<accession>A0A2I0SKU9</accession>
<protein>
    <submittedName>
        <fullName evidence="2">FXSXX-COOH protein</fullName>
    </submittedName>
</protein>
<dbReference type="InterPro" id="IPR026334">
    <property type="entry name" value="FxSxx-COOH"/>
</dbReference>
<evidence type="ECO:0000313" key="2">
    <source>
        <dbReference type="EMBL" id="PKT70549.1"/>
    </source>
</evidence>
<comment type="caution">
    <text evidence="2">The sequence shown here is derived from an EMBL/GenBank/DDBJ whole genome shotgun (WGS) entry which is preliminary data.</text>
</comment>
<evidence type="ECO:0000313" key="3">
    <source>
        <dbReference type="Proteomes" id="UP000236178"/>
    </source>
</evidence>
<sequence>MGEPERTPTPGSVRAAESEDAGTPDPADLLLPDLLDLDLAQLRTVQHPVLDEVLADLRARSAEPSEMLWGFNNAF</sequence>
<reference evidence="2 3" key="1">
    <citation type="submission" date="2017-12" db="EMBL/GenBank/DDBJ databases">
        <title>Streptomyces populusis sp. nov., a novel endophytic actinobacterium isolated from stems of Populus adenopoda Maxim.</title>
        <authorList>
            <person name="Wang Z."/>
        </authorList>
    </citation>
    <scope>NUCLEOTIDE SEQUENCE [LARGE SCALE GENOMIC DNA]</scope>
    <source>
        <strain evidence="2 3">A249</strain>
    </source>
</reference>
<organism evidence="2 3">
    <name type="scientific">Streptomyces populi</name>
    <dbReference type="NCBI Taxonomy" id="2058924"/>
    <lineage>
        <taxon>Bacteria</taxon>
        <taxon>Bacillati</taxon>
        <taxon>Actinomycetota</taxon>
        <taxon>Actinomycetes</taxon>
        <taxon>Kitasatosporales</taxon>
        <taxon>Streptomycetaceae</taxon>
        <taxon>Streptomyces</taxon>
    </lineage>
</organism>
<dbReference type="AlphaFoldDB" id="A0A2I0SKU9"/>
<gene>
    <name evidence="2" type="primary">fxsA</name>
    <name evidence="2" type="ORF">CW362_23910</name>
</gene>
<dbReference type="OrthoDB" id="4336522at2"/>
<proteinExistence type="predicted"/>
<dbReference type="NCBIfam" id="TIGR04268">
    <property type="entry name" value="FxSxx-COOH"/>
    <property type="match status" value="1"/>
</dbReference>
<dbReference type="EMBL" id="PJOS01000049">
    <property type="protein sequence ID" value="PKT70549.1"/>
    <property type="molecule type" value="Genomic_DNA"/>
</dbReference>
<evidence type="ECO:0000256" key="1">
    <source>
        <dbReference type="SAM" id="MobiDB-lite"/>
    </source>
</evidence>